<dbReference type="RefSeq" id="WP_070503309.1">
    <property type="nucleotide sequence ID" value="NZ_JAASJD010000002.1"/>
</dbReference>
<dbReference type="Proteomes" id="UP000235748">
    <property type="component" value="Unassembled WGS sequence"/>
</dbReference>
<keyword evidence="2" id="KW-0479">Metal-binding</keyword>
<organism evidence="6 7">
    <name type="scientific">Staphylococcus pettenkoferi</name>
    <dbReference type="NCBI Taxonomy" id="170573"/>
    <lineage>
        <taxon>Bacteria</taxon>
        <taxon>Bacillati</taxon>
        <taxon>Bacillota</taxon>
        <taxon>Bacilli</taxon>
        <taxon>Bacillales</taxon>
        <taxon>Staphylococcaceae</taxon>
        <taxon>Staphylococcus</taxon>
    </lineage>
</organism>
<keyword evidence="6" id="KW-0540">Nuclease</keyword>
<protein>
    <submittedName>
        <fullName evidence="6">Endonuclease III</fullName>
    </submittedName>
</protein>
<reference evidence="6 7" key="1">
    <citation type="submission" date="2017-09" db="EMBL/GenBank/DDBJ databases">
        <title>Bacterial strain isolated from the female urinary microbiota.</title>
        <authorList>
            <person name="Thomas-White K."/>
            <person name="Kumar N."/>
            <person name="Forster S."/>
            <person name="Putonti C."/>
            <person name="Lawley T."/>
            <person name="Wolfe A.J."/>
        </authorList>
    </citation>
    <scope>NUCLEOTIDE SEQUENCE [LARGE SCALE GENOMIC DNA]</scope>
    <source>
        <strain evidence="6 7">UMB0834</strain>
    </source>
</reference>
<dbReference type="AlphaFoldDB" id="A0A2N6QM20"/>
<dbReference type="InterPro" id="IPR011257">
    <property type="entry name" value="DNA_glycosylase"/>
</dbReference>
<sequence>MTLSLENLYKKLYAHMGPQYWWPAESKIEIIVGAILVQNTNWRNAAYAIERLSQETDLDPYRITQLPLETLQTYIKSSGFYKNKGRAIQEVFRWLEQFDYDYDKIKAHYGDALRKQLLSLRGVGEETADVLLVYIFDGVELIPDSYTRRILSKLGYANTESYTKLKRHIDLPAHFSNQDANEFHALLDNFGKNYFNGKTEARYTFLDDDFIDDSRS</sequence>
<dbReference type="CDD" id="cd00056">
    <property type="entry name" value="ENDO3c"/>
    <property type="match status" value="1"/>
</dbReference>
<keyword evidence="6" id="KW-0255">Endonuclease</keyword>
<dbReference type="GO" id="GO:0051539">
    <property type="term" value="F:4 iron, 4 sulfur cluster binding"/>
    <property type="evidence" value="ECO:0007669"/>
    <property type="project" value="UniProtKB-KW"/>
</dbReference>
<dbReference type="Pfam" id="PF00730">
    <property type="entry name" value="HhH-GPD"/>
    <property type="match status" value="1"/>
</dbReference>
<dbReference type="PANTHER" id="PTHR10359:SF19">
    <property type="entry name" value="DNA REPAIR GLYCOSYLASE MJ1434-RELATED"/>
    <property type="match status" value="1"/>
</dbReference>
<comment type="caution">
    <text evidence="6">The sequence shown here is derived from an EMBL/GenBank/DDBJ whole genome shotgun (WGS) entry which is preliminary data.</text>
</comment>
<dbReference type="PIRSF" id="PIRSF001435">
    <property type="entry name" value="Nth"/>
    <property type="match status" value="1"/>
</dbReference>
<dbReference type="GO" id="GO:0006284">
    <property type="term" value="P:base-excision repair"/>
    <property type="evidence" value="ECO:0007669"/>
    <property type="project" value="InterPro"/>
</dbReference>
<dbReference type="PANTHER" id="PTHR10359">
    <property type="entry name" value="A/G-SPECIFIC ADENINE GLYCOSYLASE/ENDONUCLEASE III"/>
    <property type="match status" value="1"/>
</dbReference>
<dbReference type="SUPFAM" id="SSF48150">
    <property type="entry name" value="DNA-glycosylase"/>
    <property type="match status" value="1"/>
</dbReference>
<accession>A0A2N6QM20</accession>
<dbReference type="EMBL" id="PNGG01000001">
    <property type="protein sequence ID" value="PMC20694.1"/>
    <property type="molecule type" value="Genomic_DNA"/>
</dbReference>
<dbReference type="InterPro" id="IPR003265">
    <property type="entry name" value="HhH-GPD_domain"/>
</dbReference>
<evidence type="ECO:0000313" key="7">
    <source>
        <dbReference type="Proteomes" id="UP000235748"/>
    </source>
</evidence>
<evidence type="ECO:0000313" key="6">
    <source>
        <dbReference type="EMBL" id="PMC20694.1"/>
    </source>
</evidence>
<evidence type="ECO:0000256" key="2">
    <source>
        <dbReference type="ARBA" id="ARBA00022723"/>
    </source>
</evidence>
<dbReference type="STRING" id="170573.GCA_001076995_00384"/>
<keyword evidence="4" id="KW-0411">Iron-sulfur</keyword>
<evidence type="ECO:0000256" key="1">
    <source>
        <dbReference type="ARBA" id="ARBA00022485"/>
    </source>
</evidence>
<dbReference type="GO" id="GO:0046872">
    <property type="term" value="F:metal ion binding"/>
    <property type="evidence" value="ECO:0007669"/>
    <property type="project" value="UniProtKB-KW"/>
</dbReference>
<keyword evidence="6" id="KW-0378">Hydrolase</keyword>
<gene>
    <name evidence="6" type="ORF">CJ235_03170</name>
</gene>
<proteinExistence type="predicted"/>
<evidence type="ECO:0000259" key="5">
    <source>
        <dbReference type="SMART" id="SM00478"/>
    </source>
</evidence>
<keyword evidence="3" id="KW-0408">Iron</keyword>
<dbReference type="GO" id="GO:0004519">
    <property type="term" value="F:endonuclease activity"/>
    <property type="evidence" value="ECO:0007669"/>
    <property type="project" value="UniProtKB-KW"/>
</dbReference>
<name>A0A2N6QM20_9STAP</name>
<evidence type="ECO:0000256" key="3">
    <source>
        <dbReference type="ARBA" id="ARBA00023004"/>
    </source>
</evidence>
<dbReference type="Gene3D" id="1.10.340.30">
    <property type="entry name" value="Hypothetical protein, domain 2"/>
    <property type="match status" value="1"/>
</dbReference>
<evidence type="ECO:0000256" key="4">
    <source>
        <dbReference type="ARBA" id="ARBA00023014"/>
    </source>
</evidence>
<keyword evidence="1" id="KW-0004">4Fe-4S</keyword>
<dbReference type="SMART" id="SM00478">
    <property type="entry name" value="ENDO3c"/>
    <property type="match status" value="1"/>
</dbReference>
<feature type="domain" description="HhH-GPD" evidence="5">
    <location>
        <begin position="36"/>
        <end position="193"/>
    </location>
</feature>